<reference evidence="2 3" key="1">
    <citation type="submission" date="2024-10" db="EMBL/GenBank/DDBJ databases">
        <title>The Natural Products Discovery Center: Release of the First 8490 Sequenced Strains for Exploring Actinobacteria Biosynthetic Diversity.</title>
        <authorList>
            <person name="Kalkreuter E."/>
            <person name="Kautsar S.A."/>
            <person name="Yang D."/>
            <person name="Bader C.D."/>
            <person name="Teijaro C.N."/>
            <person name="Fluegel L."/>
            <person name="Davis C.M."/>
            <person name="Simpson J.R."/>
            <person name="Lauterbach L."/>
            <person name="Steele A.D."/>
            <person name="Gui C."/>
            <person name="Meng S."/>
            <person name="Li G."/>
            <person name="Viehrig K."/>
            <person name="Ye F."/>
            <person name="Su P."/>
            <person name="Kiefer A.F."/>
            <person name="Nichols A."/>
            <person name="Cepeda A.J."/>
            <person name="Yan W."/>
            <person name="Fan B."/>
            <person name="Jiang Y."/>
            <person name="Adhikari A."/>
            <person name="Zheng C.-J."/>
            <person name="Schuster L."/>
            <person name="Cowan T.M."/>
            <person name="Smanski M.J."/>
            <person name="Chevrette M.G."/>
            <person name="De Carvalho L.P.S."/>
            <person name="Shen B."/>
        </authorList>
    </citation>
    <scope>NUCLEOTIDE SEQUENCE [LARGE SCALE GENOMIC DNA]</scope>
    <source>
        <strain evidence="2 3">NPDC018013</strain>
    </source>
</reference>
<dbReference type="Proteomes" id="UP001610990">
    <property type="component" value="Unassembled WGS sequence"/>
</dbReference>
<gene>
    <name evidence="2" type="ORF">ACH4GP_25450</name>
</gene>
<accession>A0ABW7RI17</accession>
<dbReference type="EMBL" id="JBIRGH010000018">
    <property type="protein sequence ID" value="MFH8587704.1"/>
    <property type="molecule type" value="Genomic_DNA"/>
</dbReference>
<keyword evidence="1" id="KW-0812">Transmembrane</keyword>
<dbReference type="RefSeq" id="WP_397674696.1">
    <property type="nucleotide sequence ID" value="NZ_JBIRGH010000018.1"/>
</dbReference>
<feature type="transmembrane region" description="Helical" evidence="1">
    <location>
        <begin position="7"/>
        <end position="30"/>
    </location>
</feature>
<keyword evidence="1" id="KW-0472">Membrane</keyword>
<evidence type="ECO:0000313" key="3">
    <source>
        <dbReference type="Proteomes" id="UP001610990"/>
    </source>
</evidence>
<evidence type="ECO:0000256" key="1">
    <source>
        <dbReference type="SAM" id="Phobius"/>
    </source>
</evidence>
<sequence>MREQGKAAAWCGRLLLFAALIAGIVAMHTFGHPTDGHGGHETLTAAGHPAPEPMAMTGPMAVPVAAPMTVPVAAHRADRPAAPVPAGPVAVSKATTTAAHPPTPPTALAVSDAPGGDGAMDPGTVCRAVLSVWATALLVLLGVGLLLGQAHAGVSAALRARLLRGLRPLPPPPRHKLLARLSVLRV</sequence>
<comment type="caution">
    <text evidence="2">The sequence shown here is derived from an EMBL/GenBank/DDBJ whole genome shotgun (WGS) entry which is preliminary data.</text>
</comment>
<name>A0ABW7RI17_9ACTN</name>
<keyword evidence="1" id="KW-1133">Transmembrane helix</keyword>
<evidence type="ECO:0000313" key="2">
    <source>
        <dbReference type="EMBL" id="MFH8587704.1"/>
    </source>
</evidence>
<protein>
    <submittedName>
        <fullName evidence="2">Uncharacterized protein</fullName>
    </submittedName>
</protein>
<organism evidence="2 3">
    <name type="scientific">Streptomyces celluloflavus</name>
    <dbReference type="NCBI Taxonomy" id="58344"/>
    <lineage>
        <taxon>Bacteria</taxon>
        <taxon>Bacillati</taxon>
        <taxon>Actinomycetota</taxon>
        <taxon>Actinomycetes</taxon>
        <taxon>Kitasatosporales</taxon>
        <taxon>Streptomycetaceae</taxon>
        <taxon>Streptomyces</taxon>
    </lineage>
</organism>
<proteinExistence type="predicted"/>
<feature type="transmembrane region" description="Helical" evidence="1">
    <location>
        <begin position="130"/>
        <end position="158"/>
    </location>
</feature>
<keyword evidence="3" id="KW-1185">Reference proteome</keyword>